<evidence type="ECO:0000256" key="1">
    <source>
        <dbReference type="SAM" id="MobiDB-lite"/>
    </source>
</evidence>
<gene>
    <name evidence="2" type="ORF">ABMA27_015433</name>
</gene>
<dbReference type="EMBL" id="JBEUOH010000007">
    <property type="protein sequence ID" value="KAL0892249.1"/>
    <property type="molecule type" value="Genomic_DNA"/>
</dbReference>
<comment type="caution">
    <text evidence="2">The sequence shown here is derived from an EMBL/GenBank/DDBJ whole genome shotgun (WGS) entry which is preliminary data.</text>
</comment>
<proteinExistence type="predicted"/>
<feature type="region of interest" description="Disordered" evidence="1">
    <location>
        <begin position="1"/>
        <end position="44"/>
    </location>
</feature>
<name>A0ABR3I7L5_LOXSC</name>
<organism evidence="2 3">
    <name type="scientific">Loxostege sticticalis</name>
    <name type="common">Beet webworm moth</name>
    <dbReference type="NCBI Taxonomy" id="481309"/>
    <lineage>
        <taxon>Eukaryota</taxon>
        <taxon>Metazoa</taxon>
        <taxon>Ecdysozoa</taxon>
        <taxon>Arthropoda</taxon>
        <taxon>Hexapoda</taxon>
        <taxon>Insecta</taxon>
        <taxon>Pterygota</taxon>
        <taxon>Neoptera</taxon>
        <taxon>Endopterygota</taxon>
        <taxon>Lepidoptera</taxon>
        <taxon>Glossata</taxon>
        <taxon>Ditrysia</taxon>
        <taxon>Pyraloidea</taxon>
        <taxon>Crambidae</taxon>
        <taxon>Pyraustinae</taxon>
        <taxon>Loxostege</taxon>
    </lineage>
</organism>
<evidence type="ECO:0000313" key="3">
    <source>
        <dbReference type="Proteomes" id="UP001549920"/>
    </source>
</evidence>
<reference evidence="2 3" key="1">
    <citation type="submission" date="2024-06" db="EMBL/GenBank/DDBJ databases">
        <title>A chromosome-level genome assembly of beet webworm, Loxostege sticticalis.</title>
        <authorList>
            <person name="Zhang Y."/>
        </authorList>
    </citation>
    <scope>NUCLEOTIDE SEQUENCE [LARGE SCALE GENOMIC DNA]</scope>
    <source>
        <strain evidence="2">AQ026</strain>
        <tissue evidence="2">Whole body</tissue>
    </source>
</reference>
<dbReference type="Proteomes" id="UP001549920">
    <property type="component" value="Unassembled WGS sequence"/>
</dbReference>
<feature type="compositionally biased region" description="Polar residues" evidence="1">
    <location>
        <begin position="10"/>
        <end position="22"/>
    </location>
</feature>
<accession>A0ABR3I7L5</accession>
<keyword evidence="3" id="KW-1185">Reference proteome</keyword>
<evidence type="ECO:0000313" key="2">
    <source>
        <dbReference type="EMBL" id="KAL0892249.1"/>
    </source>
</evidence>
<protein>
    <submittedName>
        <fullName evidence="2">Uncharacterized protein</fullName>
    </submittedName>
</protein>
<sequence length="256" mass="28972">MDVDEEQQDKSNSSDSPHQPQEQQEKSHSSDSPPQPQGWSKEDKYSLLQALKCSNSSATDKIMTLLPSKSAEEIEEMVNYYKRKAAKHSQKTDSVRPARKALNKISRAPIAMWAKLLTDSFSYKELETETATALHLIAELEDIPPAACTGGVDFRSMYHTLANAIEGKSVPDDKMINALLEKCILETAYAGKAFIRKSSFRNVLNDINFSDKEINVFPRPTDNHELSTLRHLSSQRKYNPLNITEKYLKPSYRCDD</sequence>
<dbReference type="InterPro" id="IPR021281">
    <property type="entry name" value="SNAPC2"/>
</dbReference>
<dbReference type="Pfam" id="PF11035">
    <property type="entry name" value="SNAPC2"/>
    <property type="match status" value="1"/>
</dbReference>